<dbReference type="InterPro" id="IPR009030">
    <property type="entry name" value="Growth_fac_rcpt_cys_sf"/>
</dbReference>
<dbReference type="InterPro" id="IPR017891">
    <property type="entry name" value="Insulin_GF-bd_Cys-rich_CS"/>
</dbReference>
<evidence type="ECO:0000256" key="10">
    <source>
        <dbReference type="SAM" id="SignalP"/>
    </source>
</evidence>
<feature type="region of interest" description="Disordered" evidence="9">
    <location>
        <begin position="167"/>
        <end position="197"/>
    </location>
</feature>
<dbReference type="InterPro" id="IPR000716">
    <property type="entry name" value="Thyroglobulin_1"/>
</dbReference>
<dbReference type="PANTHER" id="PTHR11551">
    <property type="entry name" value="INSULIN-LIKE GROWTH FACTOR BINDING PROTEIN"/>
    <property type="match status" value="1"/>
</dbReference>
<dbReference type="PANTHER" id="PTHR11551:SF5">
    <property type="entry name" value="INSULIN-LIKE GROWTH FACTOR-BINDING PROTEIN 2"/>
    <property type="match status" value="1"/>
</dbReference>
<dbReference type="InterPro" id="IPR000867">
    <property type="entry name" value="IGFBP-like"/>
</dbReference>
<dbReference type="CDD" id="cd00191">
    <property type="entry name" value="TY"/>
    <property type="match status" value="1"/>
</dbReference>
<evidence type="ECO:0000256" key="9">
    <source>
        <dbReference type="SAM" id="MobiDB-lite"/>
    </source>
</evidence>
<keyword evidence="3" id="KW-0964">Secreted</keyword>
<dbReference type="GO" id="GO:0005615">
    <property type="term" value="C:extracellular space"/>
    <property type="evidence" value="ECO:0007669"/>
    <property type="project" value="TreeGrafter"/>
</dbReference>
<dbReference type="PROSITE" id="PS51323">
    <property type="entry name" value="IGFBP_N_2"/>
    <property type="match status" value="1"/>
</dbReference>
<keyword evidence="14" id="KW-1185">Reference proteome</keyword>
<comment type="subcellular location">
    <subcellularLocation>
        <location evidence="1">Secreted</location>
    </subcellularLocation>
</comment>
<keyword evidence="7" id="KW-0340">Growth factor binding</keyword>
<protein>
    <recommendedName>
        <fullName evidence="2">Insulin-like growth factor-binding protein 2</fullName>
    </recommendedName>
</protein>
<evidence type="ECO:0000256" key="4">
    <source>
        <dbReference type="ARBA" id="ARBA00022604"/>
    </source>
</evidence>
<sequence length="303" mass="32719">MARGSLLVLLAGLWLPALGEILFRCPPCTPERLSACPAGRPTAPSGACAELVKESGCGCCPVCARLEGESCGVYTPRCAPGLRCYPTPGSELPLQALVQGQGICTRRKDEVGGSQERATDSPDDRSEGVLIENQLDGGTGGVGSGGRSIGGVSKLGKSEMKQIAVNQDRTQNHQKQLSRIHKHQHPGDDSKKLRPQPSRTLCQQQLDQVLERISSMHLPDERGPVPLEHLYLLHIPNCDRNGLFNLKQCKMSLNGQRGECWCVDPLTGKNIPGAPTVRGDPECHQYFTGHKQEERGAVAPRPQ</sequence>
<feature type="chain" id="PRO_5043428911" description="Insulin-like growth factor-binding protein 2" evidence="10">
    <location>
        <begin position="20"/>
        <end position="303"/>
    </location>
</feature>
<feature type="domain" description="IGFBP N-terminal" evidence="12">
    <location>
        <begin position="21"/>
        <end position="107"/>
    </location>
</feature>
<dbReference type="AlphaFoldDB" id="A0AAV7U5M0"/>
<dbReference type="GO" id="GO:0043567">
    <property type="term" value="P:regulation of insulin-like growth factor receptor signaling pathway"/>
    <property type="evidence" value="ECO:0007669"/>
    <property type="project" value="TreeGrafter"/>
</dbReference>
<evidence type="ECO:0000256" key="8">
    <source>
        <dbReference type="PROSITE-ProRule" id="PRU00500"/>
    </source>
</evidence>
<feature type="domain" description="Thyroglobulin type-1" evidence="11">
    <location>
        <begin position="199"/>
        <end position="283"/>
    </location>
</feature>
<dbReference type="FunFam" id="4.10.800.10:FF:000002">
    <property type="entry name" value="Insulin-like growth factor-binding protein 2"/>
    <property type="match status" value="1"/>
</dbReference>
<dbReference type="InterPro" id="IPR036857">
    <property type="entry name" value="Thyroglobulin_1_sf"/>
</dbReference>
<evidence type="ECO:0000256" key="7">
    <source>
        <dbReference type="ARBA" id="ARBA00023183"/>
    </source>
</evidence>
<organism evidence="13 14">
    <name type="scientific">Pleurodeles waltl</name>
    <name type="common">Iberian ribbed newt</name>
    <dbReference type="NCBI Taxonomy" id="8319"/>
    <lineage>
        <taxon>Eukaryota</taxon>
        <taxon>Metazoa</taxon>
        <taxon>Chordata</taxon>
        <taxon>Craniata</taxon>
        <taxon>Vertebrata</taxon>
        <taxon>Euteleostomi</taxon>
        <taxon>Amphibia</taxon>
        <taxon>Batrachia</taxon>
        <taxon>Caudata</taxon>
        <taxon>Salamandroidea</taxon>
        <taxon>Salamandridae</taxon>
        <taxon>Pleurodelinae</taxon>
        <taxon>Pleurodeles</taxon>
    </lineage>
</organism>
<dbReference type="InterPro" id="IPR012210">
    <property type="entry name" value="IGFBP-2"/>
</dbReference>
<dbReference type="PRINTS" id="PR01976">
    <property type="entry name" value="IGFBPFAMILY"/>
</dbReference>
<keyword evidence="6" id="KW-1015">Disulfide bond</keyword>
<comment type="caution">
    <text evidence="8">Lacks conserved residue(s) required for the propagation of feature annotation.</text>
</comment>
<dbReference type="InterPro" id="IPR022321">
    <property type="entry name" value="IGFBP_1-6_chordata"/>
</dbReference>
<evidence type="ECO:0000259" key="11">
    <source>
        <dbReference type="PROSITE" id="PS51162"/>
    </source>
</evidence>
<dbReference type="Pfam" id="PF00219">
    <property type="entry name" value="IGFBP"/>
    <property type="match status" value="1"/>
</dbReference>
<dbReference type="FunFam" id="4.10.40.20:FF:000007">
    <property type="entry name" value="Insulin-like growth factor-binding protein 2"/>
    <property type="match status" value="1"/>
</dbReference>
<dbReference type="SMART" id="SM00121">
    <property type="entry name" value="IB"/>
    <property type="match status" value="1"/>
</dbReference>
<keyword evidence="5 10" id="KW-0732">Signal</keyword>
<evidence type="ECO:0000313" key="14">
    <source>
        <dbReference type="Proteomes" id="UP001066276"/>
    </source>
</evidence>
<dbReference type="Proteomes" id="UP001066276">
    <property type="component" value="Chromosome 3_1"/>
</dbReference>
<proteinExistence type="predicted"/>
<evidence type="ECO:0000256" key="5">
    <source>
        <dbReference type="ARBA" id="ARBA00022729"/>
    </source>
</evidence>
<evidence type="ECO:0000256" key="3">
    <source>
        <dbReference type="ARBA" id="ARBA00022525"/>
    </source>
</evidence>
<accession>A0AAV7U5M0</accession>
<dbReference type="SMART" id="SM00211">
    <property type="entry name" value="TY"/>
    <property type="match status" value="1"/>
</dbReference>
<dbReference type="Pfam" id="PF00086">
    <property type="entry name" value="Thyroglobulin_1"/>
    <property type="match status" value="1"/>
</dbReference>
<reference evidence="13" key="1">
    <citation type="journal article" date="2022" name="bioRxiv">
        <title>Sequencing and chromosome-scale assembly of the giantPleurodeles waltlgenome.</title>
        <authorList>
            <person name="Brown T."/>
            <person name="Elewa A."/>
            <person name="Iarovenko S."/>
            <person name="Subramanian E."/>
            <person name="Araus A.J."/>
            <person name="Petzold A."/>
            <person name="Susuki M."/>
            <person name="Suzuki K.-i.T."/>
            <person name="Hayashi T."/>
            <person name="Toyoda A."/>
            <person name="Oliveira C."/>
            <person name="Osipova E."/>
            <person name="Leigh N.D."/>
            <person name="Simon A."/>
            <person name="Yun M.H."/>
        </authorList>
    </citation>
    <scope>NUCLEOTIDE SEQUENCE</scope>
    <source>
        <strain evidence="13">20211129_DDA</strain>
        <tissue evidence="13">Liver</tissue>
    </source>
</reference>
<dbReference type="EMBL" id="JANPWB010000005">
    <property type="protein sequence ID" value="KAJ1184312.1"/>
    <property type="molecule type" value="Genomic_DNA"/>
</dbReference>
<name>A0AAV7U5M0_PLEWA</name>
<comment type="caution">
    <text evidence="13">The sequence shown here is derived from an EMBL/GenBank/DDBJ whole genome shotgun (WGS) entry which is preliminary data.</text>
</comment>
<dbReference type="Gene3D" id="4.10.40.20">
    <property type="match status" value="1"/>
</dbReference>
<dbReference type="GO" id="GO:0031995">
    <property type="term" value="F:insulin-like growth factor II binding"/>
    <property type="evidence" value="ECO:0007669"/>
    <property type="project" value="TreeGrafter"/>
</dbReference>
<keyword evidence="4" id="KW-0341">Growth regulation</keyword>
<dbReference type="Gene3D" id="4.10.800.10">
    <property type="entry name" value="Thyroglobulin type-1"/>
    <property type="match status" value="1"/>
</dbReference>
<gene>
    <name evidence="13" type="ORF">NDU88_001120</name>
</gene>
<feature type="compositionally biased region" description="Gly residues" evidence="9">
    <location>
        <begin position="137"/>
        <end position="149"/>
    </location>
</feature>
<dbReference type="PROSITE" id="PS00484">
    <property type="entry name" value="THYROGLOBULIN_1_1"/>
    <property type="match status" value="1"/>
</dbReference>
<evidence type="ECO:0000259" key="12">
    <source>
        <dbReference type="PROSITE" id="PS51323"/>
    </source>
</evidence>
<evidence type="ECO:0000256" key="1">
    <source>
        <dbReference type="ARBA" id="ARBA00004613"/>
    </source>
</evidence>
<dbReference type="GO" id="GO:0031994">
    <property type="term" value="F:insulin-like growth factor I binding"/>
    <property type="evidence" value="ECO:0007669"/>
    <property type="project" value="TreeGrafter"/>
</dbReference>
<feature type="compositionally biased region" description="Basic and acidic residues" evidence="9">
    <location>
        <begin position="107"/>
        <end position="127"/>
    </location>
</feature>
<feature type="region of interest" description="Disordered" evidence="9">
    <location>
        <begin position="107"/>
        <end position="153"/>
    </location>
</feature>
<evidence type="ECO:0000313" key="13">
    <source>
        <dbReference type="EMBL" id="KAJ1184312.1"/>
    </source>
</evidence>
<dbReference type="PRINTS" id="PR01978">
    <property type="entry name" value="IGFBPFAMILY2"/>
</dbReference>
<dbReference type="PROSITE" id="PS51162">
    <property type="entry name" value="THYROGLOBULIN_1_2"/>
    <property type="match status" value="1"/>
</dbReference>
<evidence type="ECO:0000256" key="2">
    <source>
        <dbReference type="ARBA" id="ARBA00013676"/>
    </source>
</evidence>
<dbReference type="SUPFAM" id="SSF57610">
    <property type="entry name" value="Thyroglobulin type-1 domain"/>
    <property type="match status" value="1"/>
</dbReference>
<evidence type="ECO:0000256" key="6">
    <source>
        <dbReference type="ARBA" id="ARBA00023157"/>
    </source>
</evidence>
<dbReference type="SUPFAM" id="SSF57184">
    <property type="entry name" value="Growth factor receptor domain"/>
    <property type="match status" value="1"/>
</dbReference>
<dbReference type="PROSITE" id="PS00222">
    <property type="entry name" value="IGFBP_N_1"/>
    <property type="match status" value="1"/>
</dbReference>
<feature type="signal peptide" evidence="10">
    <location>
        <begin position="1"/>
        <end position="19"/>
    </location>
</feature>